<evidence type="ECO:0000256" key="3">
    <source>
        <dbReference type="ARBA" id="ARBA00004406"/>
    </source>
</evidence>
<protein>
    <submittedName>
        <fullName evidence="15">Cytochrome P450 2K1-like</fullName>
    </submittedName>
</protein>
<comment type="cofactor">
    <cofactor evidence="1 13">
        <name>heme</name>
        <dbReference type="ChEBI" id="CHEBI:30413"/>
    </cofactor>
</comment>
<sequence>QPFDNRQILHLAVSNIISSIIYGSRFDYFDPLCQEMIKCINERIELLGKTAVQLSKKYGSVFTVHFGPKKVVVLAGFKTVKEALVNYADEFGDRDITPAFYKMTHNHGIVFANGDSWREMRRFALTNLRDFGMGKRIIEEKIIEEIQYLTEEFGKYNGQPFDNNDAVSHAVSNIVSSIVYGRRFDYSDSLSQEMVYNMFPWLGPFIKDWKDLMKNITTSLEVIQKLVKKLQNSLNTKDSRCYKYGEQDLYFTEQNLLFSIVNLFSAGTETTATTLRWGLLLMAKYPHIQDAVIHEIQRVANVVPMNVPHSTSCDVEFQGYHIKKGTAVYPLLTSVLFDENEWETPHTFNPGHFLDEQGQFMKRDAFLPFSAGRRVCLGESLARMELFLFLTSLLQKFCFTPPPGVSESELDLTPSVRFILNPPKHKLCAVSRA</sequence>
<keyword evidence="7" id="KW-0256">Endoplasmic reticulum</keyword>
<dbReference type="STRING" id="113540.ENSSFOP00015016009"/>
<dbReference type="GO" id="GO:0016712">
    <property type="term" value="F:oxidoreductase activity, acting on paired donors, with incorporation or reduction of molecular oxygen, reduced flavin or flavoprotein as one donor, and incorporation of one atom of oxygen"/>
    <property type="evidence" value="ECO:0007669"/>
    <property type="project" value="TreeGrafter"/>
</dbReference>
<dbReference type="PANTHER" id="PTHR24300">
    <property type="entry name" value="CYTOCHROME P450 508A4-RELATED"/>
    <property type="match status" value="1"/>
</dbReference>
<feature type="non-terminal residue" evidence="15">
    <location>
        <position position="1"/>
    </location>
</feature>
<dbReference type="SUPFAM" id="SSF48264">
    <property type="entry name" value="Cytochrome P450"/>
    <property type="match status" value="1"/>
</dbReference>
<evidence type="ECO:0000256" key="2">
    <source>
        <dbReference type="ARBA" id="ARBA00004174"/>
    </source>
</evidence>
<evidence type="ECO:0000256" key="9">
    <source>
        <dbReference type="ARBA" id="ARBA00023002"/>
    </source>
</evidence>
<evidence type="ECO:0000256" key="13">
    <source>
        <dbReference type="PIRSR" id="PIRSR602401-1"/>
    </source>
</evidence>
<evidence type="ECO:0000256" key="6">
    <source>
        <dbReference type="ARBA" id="ARBA00022723"/>
    </source>
</evidence>
<evidence type="ECO:0000256" key="12">
    <source>
        <dbReference type="ARBA" id="ARBA00023136"/>
    </source>
</evidence>
<dbReference type="GO" id="GO:0006805">
    <property type="term" value="P:xenobiotic metabolic process"/>
    <property type="evidence" value="ECO:0007669"/>
    <property type="project" value="TreeGrafter"/>
</dbReference>
<proteinExistence type="inferred from homology"/>
<dbReference type="GO" id="GO:0005789">
    <property type="term" value="C:endoplasmic reticulum membrane"/>
    <property type="evidence" value="ECO:0007669"/>
    <property type="project" value="UniProtKB-SubCell"/>
</dbReference>
<dbReference type="InterPro" id="IPR002401">
    <property type="entry name" value="Cyt_P450_E_grp-I"/>
</dbReference>
<gene>
    <name evidence="15" type="ORF">Z043_123854</name>
</gene>
<evidence type="ECO:0000256" key="1">
    <source>
        <dbReference type="ARBA" id="ARBA00001971"/>
    </source>
</evidence>
<dbReference type="FunFam" id="1.10.630.10:FF:000238">
    <property type="entry name" value="Cytochrome P450 2A6"/>
    <property type="match status" value="1"/>
</dbReference>
<dbReference type="InterPro" id="IPR001128">
    <property type="entry name" value="Cyt_P450"/>
</dbReference>
<dbReference type="AlphaFoldDB" id="A0A0P7TKZ7"/>
<organism evidence="15 16">
    <name type="scientific">Scleropages formosus</name>
    <name type="common">Asian bonytongue</name>
    <name type="synonym">Osteoglossum formosum</name>
    <dbReference type="NCBI Taxonomy" id="113540"/>
    <lineage>
        <taxon>Eukaryota</taxon>
        <taxon>Metazoa</taxon>
        <taxon>Chordata</taxon>
        <taxon>Craniata</taxon>
        <taxon>Vertebrata</taxon>
        <taxon>Euteleostomi</taxon>
        <taxon>Actinopterygii</taxon>
        <taxon>Neopterygii</taxon>
        <taxon>Teleostei</taxon>
        <taxon>Osteoglossocephala</taxon>
        <taxon>Osteoglossomorpha</taxon>
        <taxon>Osteoglossiformes</taxon>
        <taxon>Osteoglossidae</taxon>
        <taxon>Scleropages</taxon>
    </lineage>
</organism>
<evidence type="ECO:0000313" key="16">
    <source>
        <dbReference type="Proteomes" id="UP000034805"/>
    </source>
</evidence>
<keyword evidence="8" id="KW-0492">Microsome</keyword>
<keyword evidence="10 13" id="KW-0408">Iron</keyword>
<evidence type="ECO:0000256" key="11">
    <source>
        <dbReference type="ARBA" id="ARBA00023033"/>
    </source>
</evidence>
<comment type="subcellular location">
    <subcellularLocation>
        <location evidence="3">Endoplasmic reticulum membrane</location>
        <topology evidence="3">Peripheral membrane protein</topology>
    </subcellularLocation>
    <subcellularLocation>
        <location evidence="2">Microsome membrane</location>
        <topology evidence="2">Peripheral membrane protein</topology>
    </subcellularLocation>
</comment>
<comment type="similarity">
    <text evidence="4 14">Belongs to the cytochrome P450 family.</text>
</comment>
<dbReference type="InterPro" id="IPR017972">
    <property type="entry name" value="Cyt_P450_CS"/>
</dbReference>
<dbReference type="PANTHER" id="PTHR24300:SF319">
    <property type="entry name" value="CYTOCHROME P450, FAMILY 2, SUBFAMILY AC, POLYPEPTIDE 1"/>
    <property type="match status" value="1"/>
</dbReference>
<evidence type="ECO:0000256" key="8">
    <source>
        <dbReference type="ARBA" id="ARBA00022848"/>
    </source>
</evidence>
<keyword evidence="5 13" id="KW-0349">Heme</keyword>
<feature type="binding site" description="axial binding residue" evidence="13">
    <location>
        <position position="376"/>
    </location>
    <ligand>
        <name>heme</name>
        <dbReference type="ChEBI" id="CHEBI:30413"/>
    </ligand>
    <ligandPart>
        <name>Fe</name>
        <dbReference type="ChEBI" id="CHEBI:18248"/>
    </ligandPart>
</feature>
<evidence type="ECO:0000256" key="4">
    <source>
        <dbReference type="ARBA" id="ARBA00010617"/>
    </source>
</evidence>
<evidence type="ECO:0000256" key="7">
    <source>
        <dbReference type="ARBA" id="ARBA00022824"/>
    </source>
</evidence>
<evidence type="ECO:0000313" key="15">
    <source>
        <dbReference type="EMBL" id="KPP58331.1"/>
    </source>
</evidence>
<evidence type="ECO:0000256" key="5">
    <source>
        <dbReference type="ARBA" id="ARBA00022617"/>
    </source>
</evidence>
<dbReference type="InterPro" id="IPR036396">
    <property type="entry name" value="Cyt_P450_sf"/>
</dbReference>
<evidence type="ECO:0000256" key="14">
    <source>
        <dbReference type="RuleBase" id="RU000461"/>
    </source>
</evidence>
<comment type="caution">
    <text evidence="15">The sequence shown here is derived from an EMBL/GenBank/DDBJ whole genome shotgun (WGS) entry which is preliminary data.</text>
</comment>
<dbReference type="PRINTS" id="PR00463">
    <property type="entry name" value="EP450I"/>
</dbReference>
<keyword evidence="9 14" id="KW-0560">Oxidoreductase</keyword>
<dbReference type="EMBL" id="JARO02014179">
    <property type="protein sequence ID" value="KPP58331.1"/>
    <property type="molecule type" value="Genomic_DNA"/>
</dbReference>
<dbReference type="GO" id="GO:0005506">
    <property type="term" value="F:iron ion binding"/>
    <property type="evidence" value="ECO:0007669"/>
    <property type="project" value="InterPro"/>
</dbReference>
<dbReference type="Pfam" id="PF00067">
    <property type="entry name" value="p450"/>
    <property type="match status" value="1"/>
</dbReference>
<dbReference type="PROSITE" id="PS00086">
    <property type="entry name" value="CYTOCHROME_P450"/>
    <property type="match status" value="1"/>
</dbReference>
<evidence type="ECO:0000256" key="10">
    <source>
        <dbReference type="ARBA" id="ARBA00023004"/>
    </source>
</evidence>
<accession>A0A0P7TKZ7</accession>
<dbReference type="GO" id="GO:0006082">
    <property type="term" value="P:organic acid metabolic process"/>
    <property type="evidence" value="ECO:0007669"/>
    <property type="project" value="TreeGrafter"/>
</dbReference>
<dbReference type="InterPro" id="IPR050182">
    <property type="entry name" value="Cytochrome_P450_fam2"/>
</dbReference>
<dbReference type="Gene3D" id="1.10.630.10">
    <property type="entry name" value="Cytochrome P450"/>
    <property type="match status" value="1"/>
</dbReference>
<dbReference type="GO" id="GO:0020037">
    <property type="term" value="F:heme binding"/>
    <property type="evidence" value="ECO:0007669"/>
    <property type="project" value="InterPro"/>
</dbReference>
<keyword evidence="12" id="KW-0472">Membrane</keyword>
<keyword evidence="11 14" id="KW-0503">Monooxygenase</keyword>
<dbReference type="PRINTS" id="PR00385">
    <property type="entry name" value="P450"/>
</dbReference>
<keyword evidence="6 13" id="KW-0479">Metal-binding</keyword>
<name>A0A0P7TKZ7_SCLFO</name>
<reference evidence="15 16" key="1">
    <citation type="submission" date="2015-08" db="EMBL/GenBank/DDBJ databases">
        <title>The genome of the Asian arowana (Scleropages formosus).</title>
        <authorList>
            <person name="Tan M.H."/>
            <person name="Gan H.M."/>
            <person name="Croft L.J."/>
            <person name="Austin C.M."/>
        </authorList>
    </citation>
    <scope>NUCLEOTIDE SEQUENCE [LARGE SCALE GENOMIC DNA]</scope>
    <source>
        <strain evidence="15">Aro1</strain>
    </source>
</reference>
<dbReference type="Proteomes" id="UP000034805">
    <property type="component" value="Unassembled WGS sequence"/>
</dbReference>